<dbReference type="UniPathway" id="UPA00359">
    <property type="reaction ID" value="UER00482"/>
</dbReference>
<dbReference type="GO" id="GO:0009029">
    <property type="term" value="F:lipid-A 4'-kinase activity"/>
    <property type="evidence" value="ECO:0007669"/>
    <property type="project" value="UniProtKB-EC"/>
</dbReference>
<dbReference type="EMBL" id="WFLM01000005">
    <property type="protein sequence ID" value="KAB8037118.1"/>
    <property type="molecule type" value="Genomic_DNA"/>
</dbReference>
<keyword evidence="5" id="KW-0444">Lipid biosynthesis</keyword>
<dbReference type="OrthoDB" id="9766423at2"/>
<dbReference type="AlphaFoldDB" id="A0A6N6VPM0"/>
<accession>A0A6N6VPM0</accession>
<evidence type="ECO:0000313" key="15">
    <source>
        <dbReference type="Proteomes" id="UP000437748"/>
    </source>
</evidence>
<keyword evidence="11" id="KW-0443">Lipid metabolism</keyword>
<evidence type="ECO:0000256" key="4">
    <source>
        <dbReference type="ARBA" id="ARBA00016436"/>
    </source>
</evidence>
<gene>
    <name evidence="14" type="ORF">GCL60_14915</name>
</gene>
<dbReference type="GO" id="GO:0009244">
    <property type="term" value="P:lipopolysaccharide core region biosynthetic process"/>
    <property type="evidence" value="ECO:0007669"/>
    <property type="project" value="TreeGrafter"/>
</dbReference>
<keyword evidence="13" id="KW-1133">Transmembrane helix</keyword>
<keyword evidence="7" id="KW-0808">Transferase</keyword>
<dbReference type="GO" id="GO:0009245">
    <property type="term" value="P:lipid A biosynthetic process"/>
    <property type="evidence" value="ECO:0007669"/>
    <property type="project" value="UniProtKB-KW"/>
</dbReference>
<dbReference type="Pfam" id="PF02606">
    <property type="entry name" value="LpxK"/>
    <property type="match status" value="1"/>
</dbReference>
<dbReference type="RefSeq" id="WP_153421535.1">
    <property type="nucleotide sequence ID" value="NZ_WFLM01000005.1"/>
</dbReference>
<evidence type="ECO:0000256" key="8">
    <source>
        <dbReference type="ARBA" id="ARBA00022741"/>
    </source>
</evidence>
<dbReference type="GO" id="GO:0005886">
    <property type="term" value="C:plasma membrane"/>
    <property type="evidence" value="ECO:0007669"/>
    <property type="project" value="TreeGrafter"/>
</dbReference>
<dbReference type="PANTHER" id="PTHR42724">
    <property type="entry name" value="TETRAACYLDISACCHARIDE 4'-KINASE"/>
    <property type="match status" value="1"/>
</dbReference>
<comment type="caution">
    <text evidence="14">The sequence shown here is derived from an EMBL/GenBank/DDBJ whole genome shotgun (WGS) entry which is preliminary data.</text>
</comment>
<keyword evidence="10" id="KW-0067">ATP-binding</keyword>
<comment type="function">
    <text evidence="1">Transfers the gamma-phosphate of ATP to the 4'-position of a tetraacyldisaccharide 1-phosphate intermediate (termed DS-1-P) to form tetraacyldisaccharide 1,4'-bis-phosphate (lipid IVA).</text>
</comment>
<sequence>MPESIGQKIRNQLDLPLYKKNIIFWIISPLLIILSIIIHFFSKKRREISYPNKNILNIKENLNNDYFHIICVGNIIIGGTGKSPVVQKMAQTFLSQGYIVAIASRGIGQNIKNIYVNNLSDINDINHLSDENREHFEILKKHSKKESIFYVLQNKRRLLSLEFLINEIKTKNTLHNLKCVVILDDGLQHFECPRDINICLWSTDILQNSPYFCMPIGPFREGYGKKSFQNLLLSFNYRFWSRTSIINIEIYKQKIKECLNKFSLELSDKDIIITYLNSYFMLEIKNNSIHIGKEVSIPELNLIFESQKSIGFIAGIANPNKLFLDLKNTFKVNKLNSIFLDDHGKLTKKAIELINTSDSIIFTLKDFFRWCQQPVFLNMIKNKNIILCSIEVSFRGLDNEEIDIIKKITSD</sequence>
<evidence type="ECO:0000313" key="14">
    <source>
        <dbReference type="EMBL" id="KAB8037118.1"/>
    </source>
</evidence>
<feature type="transmembrane region" description="Helical" evidence="13">
    <location>
        <begin position="22"/>
        <end position="41"/>
    </location>
</feature>
<keyword evidence="6" id="KW-0441">Lipid A biosynthesis</keyword>
<evidence type="ECO:0000256" key="12">
    <source>
        <dbReference type="ARBA" id="ARBA00029757"/>
    </source>
</evidence>
<evidence type="ECO:0000256" key="3">
    <source>
        <dbReference type="ARBA" id="ARBA00012071"/>
    </source>
</evidence>
<reference evidence="14 15" key="1">
    <citation type="submission" date="2019-10" db="EMBL/GenBank/DDBJ databases">
        <title>New species of Slilvanegrellaceae.</title>
        <authorList>
            <person name="Pitt A."/>
            <person name="Hahn M.W."/>
        </authorList>
    </citation>
    <scope>NUCLEOTIDE SEQUENCE [LARGE SCALE GENOMIC DNA]</scope>
    <source>
        <strain evidence="14 15">SP-Ram-0.45-NSY-1</strain>
    </source>
</reference>
<dbReference type="PANTHER" id="PTHR42724:SF1">
    <property type="entry name" value="TETRAACYLDISACCHARIDE 4'-KINASE, MITOCHONDRIAL-RELATED"/>
    <property type="match status" value="1"/>
</dbReference>
<evidence type="ECO:0000256" key="13">
    <source>
        <dbReference type="SAM" id="Phobius"/>
    </source>
</evidence>
<keyword evidence="8" id="KW-0547">Nucleotide-binding</keyword>
<dbReference type="GO" id="GO:0005524">
    <property type="term" value="F:ATP binding"/>
    <property type="evidence" value="ECO:0007669"/>
    <property type="project" value="UniProtKB-KW"/>
</dbReference>
<keyword evidence="13" id="KW-0472">Membrane</keyword>
<protein>
    <recommendedName>
        <fullName evidence="4">Tetraacyldisaccharide 4'-kinase</fullName>
        <ecNumber evidence="3">2.7.1.130</ecNumber>
    </recommendedName>
    <alternativeName>
        <fullName evidence="12">Lipid A 4'-kinase</fullName>
    </alternativeName>
</protein>
<evidence type="ECO:0000256" key="2">
    <source>
        <dbReference type="ARBA" id="ARBA00004870"/>
    </source>
</evidence>
<dbReference type="InterPro" id="IPR003758">
    <property type="entry name" value="LpxK"/>
</dbReference>
<organism evidence="14 15">
    <name type="scientific">Silvanigrella paludirubra</name>
    <dbReference type="NCBI Taxonomy" id="2499159"/>
    <lineage>
        <taxon>Bacteria</taxon>
        <taxon>Pseudomonadati</taxon>
        <taxon>Bdellovibrionota</taxon>
        <taxon>Oligoflexia</taxon>
        <taxon>Silvanigrellales</taxon>
        <taxon>Silvanigrellaceae</taxon>
        <taxon>Silvanigrella</taxon>
    </lineage>
</organism>
<keyword evidence="13" id="KW-0812">Transmembrane</keyword>
<dbReference type="Proteomes" id="UP000437748">
    <property type="component" value="Unassembled WGS sequence"/>
</dbReference>
<evidence type="ECO:0000256" key="9">
    <source>
        <dbReference type="ARBA" id="ARBA00022777"/>
    </source>
</evidence>
<evidence type="ECO:0000256" key="1">
    <source>
        <dbReference type="ARBA" id="ARBA00002274"/>
    </source>
</evidence>
<evidence type="ECO:0000256" key="5">
    <source>
        <dbReference type="ARBA" id="ARBA00022516"/>
    </source>
</evidence>
<comment type="pathway">
    <text evidence="2">Glycolipid biosynthesis; lipid IV(A) biosynthesis; lipid IV(A) from (3R)-3-hydroxytetradecanoyl-[acyl-carrier-protein] and UDP-N-acetyl-alpha-D-glucosamine: step 6/6.</text>
</comment>
<proteinExistence type="predicted"/>
<evidence type="ECO:0000256" key="10">
    <source>
        <dbReference type="ARBA" id="ARBA00022840"/>
    </source>
</evidence>
<name>A0A6N6VPM0_9BACT</name>
<keyword evidence="15" id="KW-1185">Reference proteome</keyword>
<keyword evidence="9" id="KW-0418">Kinase</keyword>
<evidence type="ECO:0000256" key="6">
    <source>
        <dbReference type="ARBA" id="ARBA00022556"/>
    </source>
</evidence>
<dbReference type="EC" id="2.7.1.130" evidence="3"/>
<evidence type="ECO:0000256" key="11">
    <source>
        <dbReference type="ARBA" id="ARBA00023098"/>
    </source>
</evidence>
<evidence type="ECO:0000256" key="7">
    <source>
        <dbReference type="ARBA" id="ARBA00022679"/>
    </source>
</evidence>